<evidence type="ECO:0000313" key="1">
    <source>
        <dbReference type="EMBL" id="MVX56320.1"/>
    </source>
</evidence>
<dbReference type="RefSeq" id="WP_160334754.1">
    <property type="nucleotide sequence ID" value="NZ_WSRP01000008.1"/>
</dbReference>
<comment type="caution">
    <text evidence="1">The sequence shown here is derived from an EMBL/GenBank/DDBJ whole genome shotgun (WGS) entry which is preliminary data.</text>
</comment>
<accession>A0A6L6YFA2</accession>
<dbReference type="Gene3D" id="2.60.120.10">
    <property type="entry name" value="Jelly Rolls"/>
    <property type="match status" value="1"/>
</dbReference>
<dbReference type="AlphaFoldDB" id="A0A6L6YFA2"/>
<dbReference type="SUPFAM" id="SSF51206">
    <property type="entry name" value="cAMP-binding domain-like"/>
    <property type="match status" value="1"/>
</dbReference>
<sequence length="291" mass="33083">MGNISAEWLSALHRKRFYDIDIKDKENSVPIVPWIHPPLNQDIVRLLIKVGKKVSLKRQEKLISLGQSIHHLAVVTNGVTARNFGNPTVATEKAAAISPVGHLALGNLNFFTGRPAFGHYFALTNAEIYICDRELIMPILKTEPTLLASLIRHFESCALSDRIGLALMAFSPVEQRLKAFAISWAIHFADSFYKDGKMWLRMPVPLTRSNRCLVANASSVSTDNYLKKWKDEGVWIREGDYITFPVDFFEDTYKWMRHSEEQSSYTYASSLKELFELMPRIPQTINPLASL</sequence>
<evidence type="ECO:0000313" key="2">
    <source>
        <dbReference type="Proteomes" id="UP000472580"/>
    </source>
</evidence>
<gene>
    <name evidence="1" type="ORF">E5987_03750</name>
</gene>
<name>A0A6L6YFA2_9BURK</name>
<reference evidence="1 2" key="1">
    <citation type="submission" date="2019-12" db="EMBL/GenBank/DDBJ databases">
        <title>Microbes associate with the intestines of laboratory mice.</title>
        <authorList>
            <person name="Navarre W."/>
            <person name="Wong E."/>
        </authorList>
    </citation>
    <scope>NUCLEOTIDE SEQUENCE [LARGE SCALE GENOMIC DNA]</scope>
    <source>
        <strain evidence="1 2">NM82_D38</strain>
    </source>
</reference>
<protein>
    <submittedName>
        <fullName evidence="1">Crp/Fnr family transcriptional regulator</fullName>
    </submittedName>
</protein>
<keyword evidence="2" id="KW-1185">Reference proteome</keyword>
<dbReference type="InterPro" id="IPR014710">
    <property type="entry name" value="RmlC-like_jellyroll"/>
</dbReference>
<dbReference type="InterPro" id="IPR018490">
    <property type="entry name" value="cNMP-bd_dom_sf"/>
</dbReference>
<organism evidence="1 2">
    <name type="scientific">Parasutterella muris</name>
    <dbReference type="NCBI Taxonomy" id="2565572"/>
    <lineage>
        <taxon>Bacteria</taxon>
        <taxon>Pseudomonadati</taxon>
        <taxon>Pseudomonadota</taxon>
        <taxon>Betaproteobacteria</taxon>
        <taxon>Burkholderiales</taxon>
        <taxon>Sutterellaceae</taxon>
        <taxon>Parasutterella</taxon>
    </lineage>
</organism>
<dbReference type="OrthoDB" id="9151995at2"/>
<proteinExistence type="predicted"/>
<dbReference type="EMBL" id="WSRP01000008">
    <property type="protein sequence ID" value="MVX56320.1"/>
    <property type="molecule type" value="Genomic_DNA"/>
</dbReference>
<dbReference type="Proteomes" id="UP000472580">
    <property type="component" value="Unassembled WGS sequence"/>
</dbReference>